<comment type="caution">
    <text evidence="1">The sequence shown here is derived from an EMBL/GenBank/DDBJ whole genome shotgun (WGS) entry which is preliminary data.</text>
</comment>
<dbReference type="EMBL" id="BFFP01000019">
    <property type="protein sequence ID" value="GBG94828.1"/>
    <property type="molecule type" value="Genomic_DNA"/>
</dbReference>
<dbReference type="InterPro" id="IPR003718">
    <property type="entry name" value="OsmC/Ohr_fam"/>
</dbReference>
<dbReference type="AlphaFoldDB" id="A0A401ITI1"/>
<dbReference type="PANTHER" id="PTHR34352">
    <property type="entry name" value="PROTEIN YHFA"/>
    <property type="match status" value="1"/>
</dbReference>
<dbReference type="InterPro" id="IPR015946">
    <property type="entry name" value="KH_dom-like_a/b"/>
</dbReference>
<name>A0A401ITI1_9LACO</name>
<gene>
    <name evidence="1" type="ORF">LFYK43_12870</name>
</gene>
<protein>
    <submittedName>
        <fullName evidence="1">Peroxiredoxin</fullName>
    </submittedName>
</protein>
<organism evidence="1 2">
    <name type="scientific">Ligilactobacillus salitolerans</name>
    <dbReference type="NCBI Taxonomy" id="1808352"/>
    <lineage>
        <taxon>Bacteria</taxon>
        <taxon>Bacillati</taxon>
        <taxon>Bacillota</taxon>
        <taxon>Bacilli</taxon>
        <taxon>Lactobacillales</taxon>
        <taxon>Lactobacillaceae</taxon>
        <taxon>Ligilactobacillus</taxon>
    </lineage>
</organism>
<dbReference type="Gene3D" id="3.30.300.20">
    <property type="match status" value="1"/>
</dbReference>
<keyword evidence="2" id="KW-1185">Reference proteome</keyword>
<evidence type="ECO:0000313" key="1">
    <source>
        <dbReference type="EMBL" id="GBG94828.1"/>
    </source>
</evidence>
<dbReference type="InterPro" id="IPR036102">
    <property type="entry name" value="OsmC/Ohrsf"/>
</dbReference>
<dbReference type="Proteomes" id="UP000286848">
    <property type="component" value="Unassembled WGS sequence"/>
</dbReference>
<dbReference type="Pfam" id="PF02566">
    <property type="entry name" value="OsmC"/>
    <property type="match status" value="1"/>
</dbReference>
<accession>A0A401ITI1</accession>
<sequence>MTENVKTITLTANDGNFELQQETANWTLRADQGYSPVQMLASAAAACGGYVYQEVLENSKVPFEMKKAEVAYTRDEVDNKAHPLKEIELTFYLQVPADLQKKATSCLRLINRNCPVVQSLDPKITISEKAVFVD</sequence>
<dbReference type="SUPFAM" id="SSF82784">
    <property type="entry name" value="OsmC-like"/>
    <property type="match status" value="1"/>
</dbReference>
<dbReference type="OrthoDB" id="13625at2"/>
<dbReference type="RefSeq" id="WP_124976596.1">
    <property type="nucleotide sequence ID" value="NZ_BFFP01000019.1"/>
</dbReference>
<reference evidence="1 2" key="1">
    <citation type="journal article" date="2019" name="Int. J. Syst. Evol. Microbiol.">
        <title>Lactobacillus salitolerans sp. nov., a novel lactic acid bacterium isolated from spent mushroom substrates.</title>
        <authorList>
            <person name="Tohno M."/>
            <person name="Tanizawa Y."/>
            <person name="Kojima Y."/>
            <person name="Sakamoto M."/>
            <person name="Nakamura Y."/>
            <person name="Ohkuma M."/>
            <person name="Kobayashi H."/>
        </authorList>
    </citation>
    <scope>NUCLEOTIDE SEQUENCE [LARGE SCALE GENOMIC DNA]</scope>
    <source>
        <strain evidence="1 2">YK43</strain>
    </source>
</reference>
<proteinExistence type="predicted"/>
<evidence type="ECO:0000313" key="2">
    <source>
        <dbReference type="Proteomes" id="UP000286848"/>
    </source>
</evidence>
<dbReference type="PANTHER" id="PTHR34352:SF1">
    <property type="entry name" value="PROTEIN YHFA"/>
    <property type="match status" value="1"/>
</dbReference>